<dbReference type="Proteomes" id="UP000184532">
    <property type="component" value="Unassembled WGS sequence"/>
</dbReference>
<evidence type="ECO:0000256" key="1">
    <source>
        <dbReference type="SAM" id="Phobius"/>
    </source>
</evidence>
<proteinExistence type="predicted"/>
<organism evidence="2 3">
    <name type="scientific">Flagellimonas flava</name>
    <dbReference type="NCBI Taxonomy" id="570519"/>
    <lineage>
        <taxon>Bacteria</taxon>
        <taxon>Pseudomonadati</taxon>
        <taxon>Bacteroidota</taxon>
        <taxon>Flavobacteriia</taxon>
        <taxon>Flavobacteriales</taxon>
        <taxon>Flavobacteriaceae</taxon>
        <taxon>Flagellimonas</taxon>
    </lineage>
</organism>
<evidence type="ECO:0000313" key="3">
    <source>
        <dbReference type="Proteomes" id="UP000184532"/>
    </source>
</evidence>
<feature type="transmembrane region" description="Helical" evidence="1">
    <location>
        <begin position="72"/>
        <end position="89"/>
    </location>
</feature>
<dbReference type="AlphaFoldDB" id="A0A1M5KZI7"/>
<accession>A0A1M5KZI7</accession>
<sequence length="91" mass="10414">MAHGSLSQFKATLARKNARKDKAEGKFDRKKLGFKDSDSKPEFDFPEISESELENLKKDIRKKAKSDRRKELAIFGIILIGIICLLVFLNM</sequence>
<keyword evidence="1" id="KW-0812">Transmembrane</keyword>
<dbReference type="RefSeq" id="WP_073178638.1">
    <property type="nucleotide sequence ID" value="NZ_FQWL01000002.1"/>
</dbReference>
<evidence type="ECO:0000313" key="2">
    <source>
        <dbReference type="EMBL" id="SHG57919.1"/>
    </source>
</evidence>
<dbReference type="STRING" id="570519.SAMN04488116_1860"/>
<dbReference type="EMBL" id="FQWL01000002">
    <property type="protein sequence ID" value="SHG57919.1"/>
    <property type="molecule type" value="Genomic_DNA"/>
</dbReference>
<name>A0A1M5KZI7_9FLAO</name>
<gene>
    <name evidence="2" type="ORF">SAMN04488116_1860</name>
</gene>
<keyword evidence="1" id="KW-0472">Membrane</keyword>
<dbReference type="OrthoDB" id="1452999at2"/>
<keyword evidence="3" id="KW-1185">Reference proteome</keyword>
<protein>
    <submittedName>
        <fullName evidence="2">Uncharacterized protein</fullName>
    </submittedName>
</protein>
<reference evidence="3" key="1">
    <citation type="submission" date="2016-11" db="EMBL/GenBank/DDBJ databases">
        <authorList>
            <person name="Varghese N."/>
            <person name="Submissions S."/>
        </authorList>
    </citation>
    <scope>NUCLEOTIDE SEQUENCE [LARGE SCALE GENOMIC DNA]</scope>
    <source>
        <strain evidence="3">DSM 22638</strain>
    </source>
</reference>
<keyword evidence="1" id="KW-1133">Transmembrane helix</keyword>